<evidence type="ECO:0000256" key="6">
    <source>
        <dbReference type="SAM" id="MobiDB-lite"/>
    </source>
</evidence>
<gene>
    <name evidence="10" type="primary">LOC121101171</name>
</gene>
<feature type="transmembrane region" description="Helical" evidence="7">
    <location>
        <begin position="94"/>
        <end position="117"/>
    </location>
</feature>
<name>A0A8M1FCU1_URSMA</name>
<feature type="transmembrane region" description="Helical" evidence="7">
    <location>
        <begin position="33"/>
        <end position="54"/>
    </location>
</feature>
<protein>
    <submittedName>
        <fullName evidence="10">MARVEL domain-containing protein 1-like</fullName>
    </submittedName>
</protein>
<keyword evidence="4 5" id="KW-0472">Membrane</keyword>
<organism evidence="9 10">
    <name type="scientific">Ursus maritimus</name>
    <name type="common">Polar bear</name>
    <name type="synonym">Thalarctos maritimus</name>
    <dbReference type="NCBI Taxonomy" id="29073"/>
    <lineage>
        <taxon>Eukaryota</taxon>
        <taxon>Metazoa</taxon>
        <taxon>Chordata</taxon>
        <taxon>Craniata</taxon>
        <taxon>Vertebrata</taxon>
        <taxon>Euteleostomi</taxon>
        <taxon>Mammalia</taxon>
        <taxon>Eutheria</taxon>
        <taxon>Laurasiatheria</taxon>
        <taxon>Carnivora</taxon>
        <taxon>Caniformia</taxon>
        <taxon>Ursidae</taxon>
        <taxon>Ursus</taxon>
    </lineage>
</organism>
<dbReference type="InterPro" id="IPR008253">
    <property type="entry name" value="Marvel"/>
</dbReference>
<evidence type="ECO:0000256" key="4">
    <source>
        <dbReference type="ARBA" id="ARBA00023136"/>
    </source>
</evidence>
<dbReference type="RefSeq" id="XP_040479702.1">
    <property type="nucleotide sequence ID" value="XM_040623768.1"/>
</dbReference>
<dbReference type="PANTHER" id="PTHR22776">
    <property type="entry name" value="MARVEL-CONTAINING POTENTIAL LIPID RAFT-ASSOCIATED PROTEIN"/>
    <property type="match status" value="1"/>
</dbReference>
<keyword evidence="3 7" id="KW-1133">Transmembrane helix</keyword>
<dbReference type="GeneID" id="121101171"/>
<proteinExistence type="predicted"/>
<dbReference type="PANTHER" id="PTHR22776:SF28">
    <property type="entry name" value="MARVEL DOMAIN-CONTAINING PROTEIN 1"/>
    <property type="match status" value="1"/>
</dbReference>
<evidence type="ECO:0000259" key="8">
    <source>
        <dbReference type="PROSITE" id="PS51225"/>
    </source>
</evidence>
<dbReference type="KEGG" id="umr:121101171"/>
<keyword evidence="2 5" id="KW-0812">Transmembrane</keyword>
<dbReference type="GO" id="GO:0016020">
    <property type="term" value="C:membrane"/>
    <property type="evidence" value="ECO:0007669"/>
    <property type="project" value="UniProtKB-SubCell"/>
</dbReference>
<evidence type="ECO:0000256" key="5">
    <source>
        <dbReference type="PROSITE-ProRule" id="PRU00581"/>
    </source>
</evidence>
<feature type="domain" description="MARVEL" evidence="8">
    <location>
        <begin position="26"/>
        <end position="158"/>
    </location>
</feature>
<dbReference type="PROSITE" id="PS51225">
    <property type="entry name" value="MARVEL"/>
    <property type="match status" value="1"/>
</dbReference>
<dbReference type="Pfam" id="PF01284">
    <property type="entry name" value="MARVEL"/>
    <property type="match status" value="1"/>
</dbReference>
<evidence type="ECO:0000313" key="10">
    <source>
        <dbReference type="RefSeq" id="XP_040479702.1"/>
    </source>
</evidence>
<accession>A0A8M1FCU1</accession>
<evidence type="ECO:0000256" key="2">
    <source>
        <dbReference type="ARBA" id="ARBA00022692"/>
    </source>
</evidence>
<evidence type="ECO:0000256" key="1">
    <source>
        <dbReference type="ARBA" id="ARBA00004141"/>
    </source>
</evidence>
<keyword evidence="9" id="KW-1185">Reference proteome</keyword>
<reference evidence="10" key="1">
    <citation type="submission" date="2025-08" db="UniProtKB">
        <authorList>
            <consortium name="RefSeq"/>
        </authorList>
    </citation>
    <scope>IDENTIFICATION</scope>
    <source>
        <tissue evidence="10">Whole blood</tissue>
    </source>
</reference>
<feature type="transmembrane region" description="Helical" evidence="7">
    <location>
        <begin position="60"/>
        <end position="82"/>
    </location>
</feature>
<comment type="subcellular location">
    <subcellularLocation>
        <location evidence="1">Membrane</location>
        <topology evidence="1">Multi-pass membrane protein</topology>
    </subcellularLocation>
</comment>
<feature type="transmembrane region" description="Helical" evidence="7">
    <location>
        <begin position="137"/>
        <end position="158"/>
    </location>
</feature>
<dbReference type="GO" id="GO:0019911">
    <property type="term" value="F:structural constituent of myelin sheath"/>
    <property type="evidence" value="ECO:0007669"/>
    <property type="project" value="TreeGrafter"/>
</dbReference>
<evidence type="ECO:0000256" key="7">
    <source>
        <dbReference type="SAM" id="Phobius"/>
    </source>
</evidence>
<dbReference type="GO" id="GO:0042552">
    <property type="term" value="P:myelination"/>
    <property type="evidence" value="ECO:0007669"/>
    <property type="project" value="TreeGrafter"/>
</dbReference>
<dbReference type="InterPro" id="IPR050578">
    <property type="entry name" value="MARVEL-CKLF_proteins"/>
</dbReference>
<dbReference type="Proteomes" id="UP000261680">
    <property type="component" value="Unplaced"/>
</dbReference>
<evidence type="ECO:0000256" key="3">
    <source>
        <dbReference type="ARBA" id="ARBA00022989"/>
    </source>
</evidence>
<evidence type="ECO:0000313" key="9">
    <source>
        <dbReference type="Proteomes" id="UP000261680"/>
    </source>
</evidence>
<dbReference type="AlphaFoldDB" id="A0A8M1FCU1"/>
<sequence length="250" mass="27430">MLPPPPRQPPPQARAVRGAVRLQRAFLRGPLGVLRLLQLLAGAAFWITIATSRYQGPVHFALFVSVLFWLLTLGLYFLTLLGKHELVPVLGSRWLVVNVAHDLLAAALYGAATGIMIAQTQSHSYCNLKDYQMACAYHAFLAAAVSSVALPRLFTGMLPKATALRTRRGVARRPLLAGAARTVRHRRARPVPAPGPHHVALRSAPRHAHHCSVRLQSRRLESRPPRRRAQSPWDPGRTASRSGPPLTLAV</sequence>
<feature type="region of interest" description="Disordered" evidence="6">
    <location>
        <begin position="184"/>
        <end position="250"/>
    </location>
</feature>